<organism evidence="8 9">
    <name type="scientific">Slackia piriformis</name>
    <dbReference type="NCBI Taxonomy" id="626934"/>
    <lineage>
        <taxon>Bacteria</taxon>
        <taxon>Bacillati</taxon>
        <taxon>Actinomycetota</taxon>
        <taxon>Coriobacteriia</taxon>
        <taxon>Eggerthellales</taxon>
        <taxon>Eggerthellaceae</taxon>
        <taxon>Slackia</taxon>
    </lineage>
</organism>
<dbReference type="PANTHER" id="PTHR30008:SF0">
    <property type="entry name" value="EXODEOXYRIBONUCLEASE 7 LARGE SUBUNIT"/>
    <property type="match status" value="1"/>
</dbReference>
<proteinExistence type="predicted"/>
<sequence>MLLSQASSQRTARKEAASSRPLSVSEAMLRAKDSLEALTVVLIGEVSEVNAKAGYKAVYFTVKDAGASLPCMMWLNRYRQSGVELAVGRRVELTGRFTLYAPKGRMNFEVFSVSVAGEGDLRQKVAQLARDLEREGLMDAGRKRRVLRMYEHVGLVTSPRGDAVHDVMRTMRRRFPLTRISLAGVAVEGAHAATGMAEALASCAAAGCEAILLVRGGGSFEDLMPFNDESLARAIAGCPVPVVTGIGHEPDTTIADMVADVRASTPTAAAERVTPDKEALDRDMAVRAGLLSRSVERTLARRADGVGAYASRP</sequence>
<dbReference type="NCBIfam" id="TIGR00237">
    <property type="entry name" value="xseA"/>
    <property type="match status" value="1"/>
</dbReference>
<accession>A0A943V1F3</accession>
<dbReference type="CDD" id="cd04489">
    <property type="entry name" value="ExoVII_LU_OBF"/>
    <property type="match status" value="1"/>
</dbReference>
<evidence type="ECO:0000256" key="1">
    <source>
        <dbReference type="ARBA" id="ARBA00022490"/>
    </source>
</evidence>
<dbReference type="EC" id="3.1.11.6" evidence="5"/>
<dbReference type="EMBL" id="JAGZSV010000184">
    <property type="protein sequence ID" value="MBS6941421.1"/>
    <property type="molecule type" value="Genomic_DNA"/>
</dbReference>
<keyword evidence="1" id="KW-0963">Cytoplasm</keyword>
<dbReference type="InterPro" id="IPR025824">
    <property type="entry name" value="OB-fold_nuc-bd_dom"/>
</dbReference>
<dbReference type="PANTHER" id="PTHR30008">
    <property type="entry name" value="EXODEOXYRIBONUCLEASE 7 LARGE SUBUNIT"/>
    <property type="match status" value="1"/>
</dbReference>
<dbReference type="InterPro" id="IPR003753">
    <property type="entry name" value="Exonuc_VII_L"/>
</dbReference>
<evidence type="ECO:0000313" key="8">
    <source>
        <dbReference type="EMBL" id="MBS6941421.1"/>
    </source>
</evidence>
<gene>
    <name evidence="8" type="primary">xseA</name>
    <name evidence="8" type="ORF">KH142_08130</name>
</gene>
<name>A0A943V1F3_9ACTN</name>
<comment type="caution">
    <text evidence="8">The sequence shown here is derived from an EMBL/GenBank/DDBJ whole genome shotgun (WGS) entry which is preliminary data.</text>
</comment>
<dbReference type="GO" id="GO:0003676">
    <property type="term" value="F:nucleic acid binding"/>
    <property type="evidence" value="ECO:0007669"/>
    <property type="project" value="InterPro"/>
</dbReference>
<dbReference type="InterPro" id="IPR020579">
    <property type="entry name" value="Exonuc_VII_lsu_C"/>
</dbReference>
<evidence type="ECO:0000259" key="7">
    <source>
        <dbReference type="Pfam" id="PF13742"/>
    </source>
</evidence>
<reference evidence="8" key="1">
    <citation type="submission" date="2021-02" db="EMBL/GenBank/DDBJ databases">
        <title>Infant gut strain persistence is associated with maternal origin, phylogeny, and functional potential including surface adhesion and iron acquisition.</title>
        <authorList>
            <person name="Lou Y.C."/>
        </authorList>
    </citation>
    <scope>NUCLEOTIDE SEQUENCE</scope>
    <source>
        <strain evidence="8">L2_039_000G1_dasL2_039_000G1_concoct_11</strain>
    </source>
</reference>
<evidence type="ECO:0000259" key="6">
    <source>
        <dbReference type="Pfam" id="PF02601"/>
    </source>
</evidence>
<dbReference type="Pfam" id="PF13742">
    <property type="entry name" value="tRNA_anti_2"/>
    <property type="match status" value="1"/>
</dbReference>
<dbReference type="Proteomes" id="UP000727506">
    <property type="component" value="Unassembled WGS sequence"/>
</dbReference>
<evidence type="ECO:0000256" key="5">
    <source>
        <dbReference type="NCBIfam" id="TIGR00237"/>
    </source>
</evidence>
<feature type="domain" description="OB-fold nucleic acid binding" evidence="7">
    <location>
        <begin position="22"/>
        <end position="113"/>
    </location>
</feature>
<dbReference type="GO" id="GO:0006308">
    <property type="term" value="P:DNA catabolic process"/>
    <property type="evidence" value="ECO:0007669"/>
    <property type="project" value="UniProtKB-UniRule"/>
</dbReference>
<evidence type="ECO:0000256" key="3">
    <source>
        <dbReference type="ARBA" id="ARBA00022801"/>
    </source>
</evidence>
<keyword evidence="4" id="KW-0269">Exonuclease</keyword>
<evidence type="ECO:0000256" key="4">
    <source>
        <dbReference type="ARBA" id="ARBA00022839"/>
    </source>
</evidence>
<keyword evidence="2" id="KW-0540">Nuclease</keyword>
<protein>
    <recommendedName>
        <fullName evidence="5">Exodeoxyribonuclease VII large subunit</fullName>
        <ecNumber evidence="5">3.1.11.6</ecNumber>
    </recommendedName>
</protein>
<evidence type="ECO:0000256" key="2">
    <source>
        <dbReference type="ARBA" id="ARBA00022722"/>
    </source>
</evidence>
<feature type="non-terminal residue" evidence="8">
    <location>
        <position position="313"/>
    </location>
</feature>
<keyword evidence="3 8" id="KW-0378">Hydrolase</keyword>
<dbReference type="Pfam" id="PF02601">
    <property type="entry name" value="Exonuc_VII_L"/>
    <property type="match status" value="1"/>
</dbReference>
<evidence type="ECO:0000313" key="9">
    <source>
        <dbReference type="Proteomes" id="UP000727506"/>
    </source>
</evidence>
<feature type="domain" description="Exonuclease VII large subunit C-terminal" evidence="6">
    <location>
        <begin position="137"/>
        <end position="306"/>
    </location>
</feature>
<dbReference type="GO" id="GO:0008855">
    <property type="term" value="F:exodeoxyribonuclease VII activity"/>
    <property type="evidence" value="ECO:0007669"/>
    <property type="project" value="UniProtKB-UniRule"/>
</dbReference>
<dbReference type="AlphaFoldDB" id="A0A943V1F3"/>
<dbReference type="GO" id="GO:0009318">
    <property type="term" value="C:exodeoxyribonuclease VII complex"/>
    <property type="evidence" value="ECO:0007669"/>
    <property type="project" value="UniProtKB-UniRule"/>
</dbReference>